<protein>
    <recommendedName>
        <fullName evidence="3">U32 family peptidase</fullName>
    </recommendedName>
</protein>
<dbReference type="InterPro" id="IPR051454">
    <property type="entry name" value="RNA/ubiquinone_mod_enzymes"/>
</dbReference>
<reference evidence="1 2" key="1">
    <citation type="submission" date="2018-08" db="EMBL/GenBank/DDBJ databases">
        <title>A genome reference for cultivated species of the human gut microbiota.</title>
        <authorList>
            <person name="Zou Y."/>
            <person name="Xue W."/>
            <person name="Luo G."/>
        </authorList>
    </citation>
    <scope>NUCLEOTIDE SEQUENCE [LARGE SCALE GENOMIC DNA]</scope>
    <source>
        <strain evidence="1 2">AF33-12</strain>
    </source>
</reference>
<dbReference type="RefSeq" id="WP_118445082.1">
    <property type="nucleotide sequence ID" value="NZ_JBCPGC010000127.1"/>
</dbReference>
<sequence>MIVKAPVNSLRAAKLQCKYGAKEIYVGLQNKHLNKISFSGRGNIKVDKKDTYSNLKNAKELEEIVEFCHEKNVKVSFAANCPALTDSMQNGYKEYVLEACETGIDSIIVGDLSSLIFIHSFLPSNIKICASVFFEVYNKGCINMLQSLNVDEVFLPHHLLLEELKEMSKCNMKIGVFSNYGCSFSNGRCALVHRWGEDLDLGIPCRAEYIIKDSKNNLISKENIFDFGVDCCLCTIKEMMEMGINSIKLIDRATPVEQVIPFTKVYSEAIHMLEKGESIEEVKRMAHKTVPWWKEQFCKSQKCRYMQNCYSQYYI</sequence>
<dbReference type="InterPro" id="IPR001539">
    <property type="entry name" value="Peptidase_U32"/>
</dbReference>
<dbReference type="PANTHER" id="PTHR30217">
    <property type="entry name" value="PEPTIDASE U32 FAMILY"/>
    <property type="match status" value="1"/>
</dbReference>
<comment type="caution">
    <text evidence="1">The sequence shown here is derived from an EMBL/GenBank/DDBJ whole genome shotgun (WGS) entry which is preliminary data.</text>
</comment>
<proteinExistence type="predicted"/>
<evidence type="ECO:0000313" key="2">
    <source>
        <dbReference type="Proteomes" id="UP000285610"/>
    </source>
</evidence>
<evidence type="ECO:0000313" key="1">
    <source>
        <dbReference type="EMBL" id="RHM71461.1"/>
    </source>
</evidence>
<dbReference type="Pfam" id="PF01136">
    <property type="entry name" value="Peptidase_U32"/>
    <property type="match status" value="1"/>
</dbReference>
<name>A0A415S688_MEDGN</name>
<organism evidence="1 2">
    <name type="scientific">Mediterraneibacter gnavus</name>
    <name type="common">Ruminococcus gnavus</name>
    <dbReference type="NCBI Taxonomy" id="33038"/>
    <lineage>
        <taxon>Bacteria</taxon>
        <taxon>Bacillati</taxon>
        <taxon>Bacillota</taxon>
        <taxon>Clostridia</taxon>
        <taxon>Lachnospirales</taxon>
        <taxon>Lachnospiraceae</taxon>
        <taxon>Mediterraneibacter</taxon>
    </lineage>
</organism>
<gene>
    <name evidence="1" type="ORF">DWZ50_15495</name>
</gene>
<dbReference type="EMBL" id="QRQE01000047">
    <property type="protein sequence ID" value="RHM71461.1"/>
    <property type="molecule type" value="Genomic_DNA"/>
</dbReference>
<dbReference type="AlphaFoldDB" id="A0A415S688"/>
<evidence type="ECO:0008006" key="3">
    <source>
        <dbReference type="Google" id="ProtNLM"/>
    </source>
</evidence>
<accession>A0A415S688</accession>
<dbReference type="Proteomes" id="UP000285610">
    <property type="component" value="Unassembled WGS sequence"/>
</dbReference>